<dbReference type="STRING" id="1384049.CD29_04755"/>
<dbReference type="PANTHER" id="PTHR48094">
    <property type="entry name" value="PROTEIN/NUCLEIC ACID DEGLYCASE DJ-1-RELATED"/>
    <property type="match status" value="1"/>
</dbReference>
<dbReference type="InterPro" id="IPR050325">
    <property type="entry name" value="Prot/Nucl_acid_deglycase"/>
</dbReference>
<dbReference type="Pfam" id="PF01965">
    <property type="entry name" value="DJ-1_PfpI"/>
    <property type="match status" value="1"/>
</dbReference>
<dbReference type="RefSeq" id="WP_036183402.1">
    <property type="nucleotide sequence ID" value="NZ_AVDA01000004.1"/>
</dbReference>
<name>A0A0A3I547_9BACL</name>
<dbReference type="InterPro" id="IPR002818">
    <property type="entry name" value="DJ-1/PfpI"/>
</dbReference>
<dbReference type="EMBL" id="JPVN01000004">
    <property type="protein sequence ID" value="KGR79844.1"/>
    <property type="molecule type" value="Genomic_DNA"/>
</dbReference>
<evidence type="ECO:0000313" key="2">
    <source>
        <dbReference type="EMBL" id="KGR79844.1"/>
    </source>
</evidence>
<protein>
    <submittedName>
        <fullName evidence="2">Peptidase</fullName>
    </submittedName>
</protein>
<keyword evidence="3" id="KW-1185">Reference proteome</keyword>
<reference evidence="2 3" key="1">
    <citation type="submission" date="2014-02" db="EMBL/GenBank/DDBJ databases">
        <title>Draft genome sequence of Lysinibacillus manganicus DSM 26584T.</title>
        <authorList>
            <person name="Zhang F."/>
            <person name="Wang G."/>
            <person name="Zhang L."/>
        </authorList>
    </citation>
    <scope>NUCLEOTIDE SEQUENCE [LARGE SCALE GENOMIC DNA]</scope>
    <source>
        <strain evidence="2 3">DSM 26584</strain>
    </source>
</reference>
<evidence type="ECO:0000259" key="1">
    <source>
        <dbReference type="Pfam" id="PF01965"/>
    </source>
</evidence>
<accession>A0A0A3I547</accession>
<sequence length="172" mass="18534">MSKKALLIIPPERFNEDELFQPKVELESNGIEVTIASTKTGEIIGDYEGKATAEVIFSDVSASDYDVVSVIGGSGTNDHLWENQELQDYLKQAYTNKVLVTGICAGAVTVAKTGLLTGREATCYPVDIQKDQLKANKVTYVEKHVVAHDDIITGDGPDGAKEFGEALVKALS</sequence>
<gene>
    <name evidence="2" type="ORF">CD29_04755</name>
</gene>
<feature type="domain" description="DJ-1/PfpI" evidence="1">
    <location>
        <begin position="3"/>
        <end position="169"/>
    </location>
</feature>
<dbReference type="InterPro" id="IPR029062">
    <property type="entry name" value="Class_I_gatase-like"/>
</dbReference>
<dbReference type="SUPFAM" id="SSF52317">
    <property type="entry name" value="Class I glutamine amidotransferase-like"/>
    <property type="match status" value="1"/>
</dbReference>
<dbReference type="OrthoDB" id="9800516at2"/>
<organism evidence="2 3">
    <name type="scientific">Ureibacillus manganicus DSM 26584</name>
    <dbReference type="NCBI Taxonomy" id="1384049"/>
    <lineage>
        <taxon>Bacteria</taxon>
        <taxon>Bacillati</taxon>
        <taxon>Bacillota</taxon>
        <taxon>Bacilli</taxon>
        <taxon>Bacillales</taxon>
        <taxon>Caryophanaceae</taxon>
        <taxon>Ureibacillus</taxon>
    </lineage>
</organism>
<dbReference type="AlphaFoldDB" id="A0A0A3I547"/>
<dbReference type="Proteomes" id="UP000030416">
    <property type="component" value="Unassembled WGS sequence"/>
</dbReference>
<dbReference type="Gene3D" id="3.40.50.880">
    <property type="match status" value="1"/>
</dbReference>
<comment type="caution">
    <text evidence="2">The sequence shown here is derived from an EMBL/GenBank/DDBJ whole genome shotgun (WGS) entry which is preliminary data.</text>
</comment>
<dbReference type="GO" id="GO:0005737">
    <property type="term" value="C:cytoplasm"/>
    <property type="evidence" value="ECO:0007669"/>
    <property type="project" value="TreeGrafter"/>
</dbReference>
<dbReference type="eggNOG" id="COG0693">
    <property type="taxonomic scope" value="Bacteria"/>
</dbReference>
<proteinExistence type="predicted"/>
<dbReference type="PANTHER" id="PTHR48094:SF12">
    <property type="entry name" value="PARKINSON DISEASE PROTEIN 7 HOMOLOG"/>
    <property type="match status" value="1"/>
</dbReference>
<evidence type="ECO:0000313" key="3">
    <source>
        <dbReference type="Proteomes" id="UP000030416"/>
    </source>
</evidence>